<dbReference type="RefSeq" id="WP_318599727.1">
    <property type="nucleotide sequence ID" value="NZ_JAWSTH010000080.1"/>
</dbReference>
<gene>
    <name evidence="1" type="ORF">R7226_23145</name>
</gene>
<keyword evidence="2" id="KW-1185">Reference proteome</keyword>
<reference evidence="1 2" key="2">
    <citation type="submission" date="2023-10" db="EMBL/GenBank/DDBJ databases">
        <authorList>
            <person name="Han X.F."/>
        </authorList>
    </citation>
    <scope>NUCLEOTIDE SEQUENCE [LARGE SCALE GENOMIC DNA]</scope>
    <source>
        <strain evidence="1 2">KCTC 39840</strain>
    </source>
</reference>
<accession>A0ABU4HVE8</accession>
<reference evidence="2" key="1">
    <citation type="submission" date="2023-07" db="EMBL/GenBank/DDBJ databases">
        <title>Conexibacter stalactiti sp. nov., isolated from stalactites in a lava cave and emended description of the genus Conexibacter.</title>
        <authorList>
            <person name="Lee S.D."/>
        </authorList>
    </citation>
    <scope>NUCLEOTIDE SEQUENCE [LARGE SCALE GENOMIC DNA]</scope>
    <source>
        <strain evidence="2">KCTC 39840</strain>
    </source>
</reference>
<dbReference type="Gene3D" id="3.40.50.2000">
    <property type="entry name" value="Glycogen Phosphorylase B"/>
    <property type="match status" value="1"/>
</dbReference>
<evidence type="ECO:0000313" key="2">
    <source>
        <dbReference type="Proteomes" id="UP001284601"/>
    </source>
</evidence>
<dbReference type="SUPFAM" id="SSF53756">
    <property type="entry name" value="UDP-Glycosyltransferase/glycogen phosphorylase"/>
    <property type="match status" value="1"/>
</dbReference>
<sequence>MQIVSLVPEGAPSSLYRAFIPMQALALEGHRVHIEERNAVGDPGPLLGSDVVQIFRLTHAPMRRLVRQLQAAGVAVVWDNDFDAASAPQGHPVSDAFRGVAAQQWRAGELAMLKLADLVTVPTDELAERYHAAGAREVRVVENMLPPTFERPRTLPERGLTIGWACMQEHSWDFERLGLREVFARVLEQHLHVRLLAIGLDMGISSRRYEFHQWQPYQDLPGLMARCDLLIAPLADVPFNRTRSNIKLKEYAAAGVPWLASPVGDYAWMGEEQGGRLVADGDWRGQIEALVRDEGARHRLAVAGRRWAAGEVVLNHVGELEEVFGEAVGLARA</sequence>
<protein>
    <submittedName>
        <fullName evidence="1">Glycosyltransferase</fullName>
        <ecNumber evidence="1">2.4.-.-</ecNumber>
    </submittedName>
</protein>
<evidence type="ECO:0000313" key="1">
    <source>
        <dbReference type="EMBL" id="MDW5597263.1"/>
    </source>
</evidence>
<dbReference type="Proteomes" id="UP001284601">
    <property type="component" value="Unassembled WGS sequence"/>
</dbReference>
<proteinExistence type="predicted"/>
<keyword evidence="1" id="KW-0328">Glycosyltransferase</keyword>
<dbReference type="GO" id="GO:0016757">
    <property type="term" value="F:glycosyltransferase activity"/>
    <property type="evidence" value="ECO:0007669"/>
    <property type="project" value="UniProtKB-KW"/>
</dbReference>
<name>A0ABU4HVE8_9ACTN</name>
<dbReference type="Pfam" id="PF13692">
    <property type="entry name" value="Glyco_trans_1_4"/>
    <property type="match status" value="1"/>
</dbReference>
<organism evidence="1 2">
    <name type="scientific">Conexibacter stalactiti</name>
    <dbReference type="NCBI Taxonomy" id="1940611"/>
    <lineage>
        <taxon>Bacteria</taxon>
        <taxon>Bacillati</taxon>
        <taxon>Actinomycetota</taxon>
        <taxon>Thermoleophilia</taxon>
        <taxon>Solirubrobacterales</taxon>
        <taxon>Conexibacteraceae</taxon>
        <taxon>Conexibacter</taxon>
    </lineage>
</organism>
<keyword evidence="1" id="KW-0808">Transferase</keyword>
<dbReference type="EC" id="2.4.-.-" evidence="1"/>
<comment type="caution">
    <text evidence="1">The sequence shown here is derived from an EMBL/GenBank/DDBJ whole genome shotgun (WGS) entry which is preliminary data.</text>
</comment>
<dbReference type="EMBL" id="JAWSTH010000080">
    <property type="protein sequence ID" value="MDW5597263.1"/>
    <property type="molecule type" value="Genomic_DNA"/>
</dbReference>